<evidence type="ECO:0000313" key="3">
    <source>
        <dbReference type="EMBL" id="WWT34767.1"/>
    </source>
</evidence>
<dbReference type="Pfam" id="PF02371">
    <property type="entry name" value="Transposase_20"/>
    <property type="match status" value="1"/>
</dbReference>
<dbReference type="PANTHER" id="PTHR33055">
    <property type="entry name" value="TRANSPOSASE FOR INSERTION SEQUENCE ELEMENT IS1111A"/>
    <property type="match status" value="1"/>
</dbReference>
<dbReference type="PANTHER" id="PTHR33055:SF3">
    <property type="entry name" value="PUTATIVE TRANSPOSASE FOR IS117-RELATED"/>
    <property type="match status" value="1"/>
</dbReference>
<dbReference type="InterPro" id="IPR047650">
    <property type="entry name" value="Transpos_IS110"/>
</dbReference>
<keyword evidence="4" id="KW-1185">Reference proteome</keyword>
<keyword evidence="3" id="KW-0614">Plasmid</keyword>
<reference evidence="3 4" key="1">
    <citation type="submission" date="2024-02" db="EMBL/GenBank/DDBJ databases">
        <title>Complete genome sequence of Pelagibacterium nitratireducens ZH15.</title>
        <authorList>
            <person name="Zhao L.H."/>
        </authorList>
    </citation>
    <scope>NUCLEOTIDE SEQUENCE [LARGE SCALE GENOMIC DNA]</scope>
    <source>
        <strain evidence="3 4">ZH15</strain>
        <plasmid evidence="3 4">unnamed</plasmid>
    </source>
</reference>
<feature type="domain" description="Transposase IS110-like N-terminal" evidence="1">
    <location>
        <begin position="8"/>
        <end position="146"/>
    </location>
</feature>
<dbReference type="Proteomes" id="UP001369958">
    <property type="component" value="Plasmid unnamed"/>
</dbReference>
<sequence>MTTETMMGIDLAKNVFQVHGASMTGEVKFRKKLSRMQFRRFIAGHPRAVVVMEACGSAHYWAREIAKHGHEVKLIAPQYVRPFVKRQKNDAADAEAIVVAAQRPEMRFITPKAEEQQAQAVLFRGRERLVRQRTELVNALRSVLYEFGHPTPPGIGHLKRIEAIIEADNSDLPARVREECRDLLLQVSEKTERIQAKTKQIVALATQTDTARRLQTMPGVGPMSALAVEAFAPPMESFRRGRDFAAWLGLVPRQHSSGGKERLGRISKAGQADIRRLLIMGAMSRLNWLGRKTIPERSWLSRMLARKPRMLVAIALANKMARAIWAMVTKRKDYENPAQAAVA</sequence>
<dbReference type="EMBL" id="CP146276">
    <property type="protein sequence ID" value="WWT34767.1"/>
    <property type="molecule type" value="Genomic_DNA"/>
</dbReference>
<evidence type="ECO:0000313" key="4">
    <source>
        <dbReference type="Proteomes" id="UP001369958"/>
    </source>
</evidence>
<geneLocation type="plasmid" evidence="3 4">
    <name>unnamed</name>
</geneLocation>
<feature type="domain" description="Transposase IS116/IS110/IS902 C-terminal" evidence="2">
    <location>
        <begin position="211"/>
        <end position="287"/>
    </location>
</feature>
<evidence type="ECO:0000259" key="2">
    <source>
        <dbReference type="Pfam" id="PF02371"/>
    </source>
</evidence>
<dbReference type="RefSeq" id="WP_338610862.1">
    <property type="nucleotide sequence ID" value="NZ_CP146276.1"/>
</dbReference>
<organism evidence="3 4">
    <name type="scientific">Pelagibacterium nitratireducens</name>
    <dbReference type="NCBI Taxonomy" id="1046114"/>
    <lineage>
        <taxon>Bacteria</taxon>
        <taxon>Pseudomonadati</taxon>
        <taxon>Pseudomonadota</taxon>
        <taxon>Alphaproteobacteria</taxon>
        <taxon>Hyphomicrobiales</taxon>
        <taxon>Devosiaceae</taxon>
        <taxon>Pelagibacterium</taxon>
    </lineage>
</organism>
<dbReference type="InterPro" id="IPR003346">
    <property type="entry name" value="Transposase_20"/>
</dbReference>
<name>A0ABZ2I4I1_9HYPH</name>
<accession>A0ABZ2I4I1</accession>
<gene>
    <name evidence="3" type="ORF">V6617_18680</name>
</gene>
<proteinExistence type="predicted"/>
<dbReference type="NCBIfam" id="NF033542">
    <property type="entry name" value="transpos_IS110"/>
    <property type="match status" value="1"/>
</dbReference>
<dbReference type="InterPro" id="IPR002525">
    <property type="entry name" value="Transp_IS110-like_N"/>
</dbReference>
<protein>
    <submittedName>
        <fullName evidence="3">IS110 family transposase</fullName>
    </submittedName>
</protein>
<evidence type="ECO:0000259" key="1">
    <source>
        <dbReference type="Pfam" id="PF01548"/>
    </source>
</evidence>
<dbReference type="Pfam" id="PF01548">
    <property type="entry name" value="DEDD_Tnp_IS110"/>
    <property type="match status" value="1"/>
</dbReference>